<comment type="subcellular location">
    <subcellularLocation>
        <location evidence="1">Peroxisome membrane</location>
        <topology evidence="1">Multi-pass membrane protein</topology>
    </subcellularLocation>
</comment>
<dbReference type="SUPFAM" id="SSF57850">
    <property type="entry name" value="RING/U-box"/>
    <property type="match status" value="1"/>
</dbReference>
<evidence type="ECO:0000313" key="20">
    <source>
        <dbReference type="EMBL" id="ORX73899.1"/>
    </source>
</evidence>
<dbReference type="GO" id="GO:0016562">
    <property type="term" value="P:protein import into peroxisome matrix, receptor recycling"/>
    <property type="evidence" value="ECO:0007669"/>
    <property type="project" value="UniProtKB-ARBA"/>
</dbReference>
<dbReference type="Proteomes" id="UP000193922">
    <property type="component" value="Unassembled WGS sequence"/>
</dbReference>
<dbReference type="GO" id="GO:0005778">
    <property type="term" value="C:peroxisomal membrane"/>
    <property type="evidence" value="ECO:0007669"/>
    <property type="project" value="UniProtKB-SubCell"/>
</dbReference>
<evidence type="ECO:0000256" key="12">
    <source>
        <dbReference type="ARBA" id="ARBA00022989"/>
    </source>
</evidence>
<keyword evidence="12" id="KW-1133">Transmembrane helix</keyword>
<evidence type="ECO:0000256" key="15">
    <source>
        <dbReference type="ARBA" id="ARBA00032511"/>
    </source>
</evidence>
<dbReference type="PROSITE" id="PS00518">
    <property type="entry name" value="ZF_RING_1"/>
    <property type="match status" value="1"/>
</dbReference>
<keyword evidence="10" id="KW-0862">Zinc</keyword>
<keyword evidence="13" id="KW-0472">Membrane</keyword>
<evidence type="ECO:0000256" key="17">
    <source>
        <dbReference type="ARBA" id="ARBA00034523"/>
    </source>
</evidence>
<comment type="pathway">
    <text evidence="2">Protein modification; protein ubiquitination.</text>
</comment>
<evidence type="ECO:0000313" key="21">
    <source>
        <dbReference type="Proteomes" id="UP000193922"/>
    </source>
</evidence>
<dbReference type="PANTHER" id="PTHR48178:SF1">
    <property type="entry name" value="PEROXISOME BIOGENESIS FACTOR 2"/>
    <property type="match status" value="1"/>
</dbReference>
<evidence type="ECO:0000256" key="10">
    <source>
        <dbReference type="ARBA" id="ARBA00022833"/>
    </source>
</evidence>
<evidence type="ECO:0000256" key="9">
    <source>
        <dbReference type="ARBA" id="ARBA00022786"/>
    </source>
</evidence>
<evidence type="ECO:0000256" key="5">
    <source>
        <dbReference type="ARBA" id="ARBA00022679"/>
    </source>
</evidence>
<evidence type="ECO:0000256" key="14">
    <source>
        <dbReference type="ARBA" id="ARBA00023140"/>
    </source>
</evidence>
<evidence type="ECO:0000256" key="2">
    <source>
        <dbReference type="ARBA" id="ARBA00004906"/>
    </source>
</evidence>
<evidence type="ECO:0000256" key="4">
    <source>
        <dbReference type="ARBA" id="ARBA00022448"/>
    </source>
</evidence>
<proteinExistence type="inferred from homology"/>
<dbReference type="GeneID" id="63802672"/>
<evidence type="ECO:0000256" key="16">
    <source>
        <dbReference type="ARBA" id="ARBA00034438"/>
    </source>
</evidence>
<evidence type="ECO:0000256" key="7">
    <source>
        <dbReference type="ARBA" id="ARBA00022723"/>
    </source>
</evidence>
<comment type="catalytic activity">
    <reaction evidence="16">
        <text>[E2 ubiquitin-conjugating enzyme]-S-ubiquitinyl-L-cysteine + [acceptor protein]-L-cysteine = [E2 ubiquitin-conjugating enzyme]-L-cysteine + [acceptor protein]-S-ubiquitinyl-L-cysteine.</text>
        <dbReference type="EC" id="2.3.2.36"/>
    </reaction>
</comment>
<dbReference type="SMART" id="SM00184">
    <property type="entry name" value="RING"/>
    <property type="match status" value="1"/>
</dbReference>
<dbReference type="InterPro" id="IPR025654">
    <property type="entry name" value="PEX2/10"/>
</dbReference>
<evidence type="ECO:0000256" key="1">
    <source>
        <dbReference type="ARBA" id="ARBA00004585"/>
    </source>
</evidence>
<keyword evidence="4" id="KW-0813">Transport</keyword>
<evidence type="ECO:0000256" key="6">
    <source>
        <dbReference type="ARBA" id="ARBA00022692"/>
    </source>
</evidence>
<reference evidence="20 21" key="1">
    <citation type="submission" date="2016-07" db="EMBL/GenBank/DDBJ databases">
        <title>Pervasive Adenine N6-methylation of Active Genes in Fungi.</title>
        <authorList>
            <consortium name="DOE Joint Genome Institute"/>
            <person name="Mondo S.J."/>
            <person name="Dannebaum R.O."/>
            <person name="Kuo R.C."/>
            <person name="Labutti K."/>
            <person name="Haridas S."/>
            <person name="Kuo A."/>
            <person name="Salamov A."/>
            <person name="Ahrendt S.R."/>
            <person name="Lipzen A."/>
            <person name="Sullivan W."/>
            <person name="Andreopoulos W.B."/>
            <person name="Clum A."/>
            <person name="Lindquist E."/>
            <person name="Daum C."/>
            <person name="Ramamoorthy G.K."/>
            <person name="Gryganskyi A."/>
            <person name="Culley D."/>
            <person name="Magnuson J.K."/>
            <person name="James T.Y."/>
            <person name="O'Malley M.A."/>
            <person name="Stajich J.E."/>
            <person name="Spatafora J.W."/>
            <person name="Visel A."/>
            <person name="Grigoriev I.V."/>
        </authorList>
    </citation>
    <scope>NUCLEOTIDE SEQUENCE [LARGE SCALE GENOMIC DNA]</scope>
    <source>
        <strain evidence="20 21">ATCC 12442</strain>
    </source>
</reference>
<dbReference type="Pfam" id="PF04757">
    <property type="entry name" value="Pex2_Pex12"/>
    <property type="match status" value="1"/>
</dbReference>
<dbReference type="AlphaFoldDB" id="A0A1Y1WK33"/>
<feature type="domain" description="RING-type" evidence="19">
    <location>
        <begin position="274"/>
        <end position="329"/>
    </location>
</feature>
<evidence type="ECO:0000256" key="13">
    <source>
        <dbReference type="ARBA" id="ARBA00023136"/>
    </source>
</evidence>
<evidence type="ECO:0000256" key="8">
    <source>
        <dbReference type="ARBA" id="ARBA00022771"/>
    </source>
</evidence>
<comment type="caution">
    <text evidence="20">The sequence shown here is derived from an EMBL/GenBank/DDBJ whole genome shotgun (WGS) entry which is preliminary data.</text>
</comment>
<organism evidence="20 21">
    <name type="scientific">Linderina pennispora</name>
    <dbReference type="NCBI Taxonomy" id="61395"/>
    <lineage>
        <taxon>Eukaryota</taxon>
        <taxon>Fungi</taxon>
        <taxon>Fungi incertae sedis</taxon>
        <taxon>Zoopagomycota</taxon>
        <taxon>Kickxellomycotina</taxon>
        <taxon>Kickxellomycetes</taxon>
        <taxon>Kickxellales</taxon>
        <taxon>Kickxellaceae</taxon>
        <taxon>Linderina</taxon>
    </lineage>
</organism>
<gene>
    <name evidence="20" type="ORF">DL89DRAFT_263911</name>
</gene>
<dbReference type="RefSeq" id="XP_040747110.1">
    <property type="nucleotide sequence ID" value="XM_040886024.1"/>
</dbReference>
<keyword evidence="6" id="KW-0812">Transmembrane</keyword>
<dbReference type="PANTHER" id="PTHR48178">
    <property type="entry name" value="PEROXISOME BIOGENESIS FACTOR 2"/>
    <property type="match status" value="1"/>
</dbReference>
<dbReference type="InterPro" id="IPR001841">
    <property type="entry name" value="Znf_RING"/>
</dbReference>
<accession>A0A1Y1WK33</accession>
<keyword evidence="8 18" id="KW-0863">Zinc-finger</keyword>
<dbReference type="GO" id="GO:0008270">
    <property type="term" value="F:zinc ion binding"/>
    <property type="evidence" value="ECO:0007669"/>
    <property type="project" value="UniProtKB-KW"/>
</dbReference>
<evidence type="ECO:0000256" key="11">
    <source>
        <dbReference type="ARBA" id="ARBA00022927"/>
    </source>
</evidence>
<protein>
    <recommendedName>
        <fullName evidence="17">RING-type E3 ubiquitin transferase (cysteine targeting)</fullName>
        <ecNumber evidence="17">2.3.2.36</ecNumber>
    </recommendedName>
    <alternativeName>
        <fullName evidence="15">Peroxin-2</fullName>
    </alternativeName>
</protein>
<name>A0A1Y1WK33_9FUNG</name>
<keyword evidence="14" id="KW-0576">Peroxisome</keyword>
<evidence type="ECO:0000256" key="18">
    <source>
        <dbReference type="PROSITE-ProRule" id="PRU00175"/>
    </source>
</evidence>
<keyword evidence="7" id="KW-0479">Metal-binding</keyword>
<dbReference type="OrthoDB" id="1701437at2759"/>
<dbReference type="GO" id="GO:0016567">
    <property type="term" value="P:protein ubiquitination"/>
    <property type="evidence" value="ECO:0007669"/>
    <property type="project" value="UniProtKB-ARBA"/>
</dbReference>
<comment type="similarity">
    <text evidence="3">Belongs to the pex2/pex10/pex12 family.</text>
</comment>
<dbReference type="PROSITE" id="PS50089">
    <property type="entry name" value="ZF_RING_2"/>
    <property type="match status" value="1"/>
</dbReference>
<keyword evidence="9" id="KW-0833">Ubl conjugation pathway</keyword>
<evidence type="ECO:0000259" key="19">
    <source>
        <dbReference type="PROSITE" id="PS50089"/>
    </source>
</evidence>
<keyword evidence="21" id="KW-1185">Reference proteome</keyword>
<keyword evidence="11" id="KW-0653">Protein transport</keyword>
<dbReference type="InterPro" id="IPR017907">
    <property type="entry name" value="Znf_RING_CS"/>
</dbReference>
<dbReference type="EMBL" id="MCFD01000001">
    <property type="protein sequence ID" value="ORX73899.1"/>
    <property type="molecule type" value="Genomic_DNA"/>
</dbReference>
<sequence length="342" mass="38764">MSSADLPQTDPQQRWKGSWQDAKTRLLSNTQRTALHVVPRTARVSKLDADLLDDELTEMLREPVTHALSLVQPGMMDSWKLEIDTAIKAILFWLSVGSHRRATYGQTLQNLTYKVQGRNFHQRLHMFGILSIGGGYLWTRLLRHLSLRGWADAPAGSMRARLWALVDRLERLFKIVTLVNFLAFISTGQYKTVVERLLGLGLVYARPQMSHSVSFEFLNRQMVWHAFTEFVMFALPLVNPARARAWMVRNVRAALHLPAASVDPAVAALPEHICAICFTQTDEAQQQGSAEDANHIINPYVTECGHMYCYVCIRTKIMAEGDECCCLRCGSQVKQVCQHVEQ</sequence>
<dbReference type="GO" id="GO:0061630">
    <property type="term" value="F:ubiquitin protein ligase activity"/>
    <property type="evidence" value="ECO:0007669"/>
    <property type="project" value="UniProtKB-EC"/>
</dbReference>
<dbReference type="InterPro" id="IPR006845">
    <property type="entry name" value="Pex_N"/>
</dbReference>
<dbReference type="STRING" id="61395.A0A1Y1WK33"/>
<evidence type="ECO:0000256" key="3">
    <source>
        <dbReference type="ARBA" id="ARBA00008704"/>
    </source>
</evidence>
<dbReference type="EC" id="2.3.2.36" evidence="17"/>
<keyword evidence="5" id="KW-0808">Transferase</keyword>